<dbReference type="KEGG" id="nfl:COO91_03855"/>
<protein>
    <submittedName>
        <fullName evidence="1">Uncharacterized protein</fullName>
    </submittedName>
</protein>
<dbReference type="Proteomes" id="UP000232003">
    <property type="component" value="Chromosome"/>
</dbReference>
<organism evidence="1 2">
    <name type="scientific">Nostoc flagelliforme CCNUN1</name>
    <dbReference type="NCBI Taxonomy" id="2038116"/>
    <lineage>
        <taxon>Bacteria</taxon>
        <taxon>Bacillati</taxon>
        <taxon>Cyanobacteriota</taxon>
        <taxon>Cyanophyceae</taxon>
        <taxon>Nostocales</taxon>
        <taxon>Nostocaceae</taxon>
        <taxon>Nostoc</taxon>
    </lineage>
</organism>
<dbReference type="AlphaFoldDB" id="A0A2K8SRI4"/>
<accession>A0A2K8SRI4</accession>
<evidence type="ECO:0000313" key="1">
    <source>
        <dbReference type="EMBL" id="AUB37903.1"/>
    </source>
</evidence>
<name>A0A2K8SRI4_9NOSO</name>
<evidence type="ECO:0000313" key="2">
    <source>
        <dbReference type="Proteomes" id="UP000232003"/>
    </source>
</evidence>
<reference evidence="1 2" key="1">
    <citation type="submission" date="2017-11" db="EMBL/GenBank/DDBJ databases">
        <title>Complete genome of a free-living desiccation-tolerant cyanobacterium and its photosynthetic adaptation to extreme terrestrial habitat.</title>
        <authorList>
            <person name="Shang J."/>
        </authorList>
    </citation>
    <scope>NUCLEOTIDE SEQUENCE [LARGE SCALE GENOMIC DNA]</scope>
    <source>
        <strain evidence="1 2">CCNUN1</strain>
    </source>
</reference>
<proteinExistence type="predicted"/>
<dbReference type="EMBL" id="CP024785">
    <property type="protein sequence ID" value="AUB37903.1"/>
    <property type="molecule type" value="Genomic_DNA"/>
</dbReference>
<keyword evidence="2" id="KW-1185">Reference proteome</keyword>
<sequence length="39" mass="4729">MAAYINIHFHPSAEKLVLTHIYSQDWKLYHNIKNDWLFA</sequence>
<gene>
    <name evidence="1" type="ORF">COO91_03855</name>
</gene>